<dbReference type="EMBL" id="JBCEZU010000232">
    <property type="protein sequence ID" value="KAK9521868.1"/>
    <property type="molecule type" value="Genomic_DNA"/>
</dbReference>
<evidence type="ECO:0000259" key="1">
    <source>
        <dbReference type="PROSITE" id="PS50209"/>
    </source>
</evidence>
<evidence type="ECO:0000313" key="3">
    <source>
        <dbReference type="Proteomes" id="UP001488805"/>
    </source>
</evidence>
<dbReference type="Proteomes" id="UP001488805">
    <property type="component" value="Unassembled WGS sequence"/>
</dbReference>
<dbReference type="PANTHER" id="PTHR16155:SF18">
    <property type="entry name" value="STERILE ALPHA MOTIF DOMAIN-CONTAINING PROTEIN 9-LIKE"/>
    <property type="match status" value="1"/>
</dbReference>
<dbReference type="GO" id="GO:0042981">
    <property type="term" value="P:regulation of apoptotic process"/>
    <property type="evidence" value="ECO:0007669"/>
    <property type="project" value="InterPro"/>
</dbReference>
<dbReference type="GO" id="GO:0005737">
    <property type="term" value="C:cytoplasm"/>
    <property type="evidence" value="ECO:0007669"/>
    <property type="project" value="TreeGrafter"/>
</dbReference>
<keyword evidence="3" id="KW-1185">Reference proteome</keyword>
<dbReference type="InterPro" id="IPR001315">
    <property type="entry name" value="CARD"/>
</dbReference>
<gene>
    <name evidence="2" type="ORF">VZT92_019844</name>
</gene>
<dbReference type="PROSITE" id="PS50209">
    <property type="entry name" value="CARD"/>
    <property type="match status" value="1"/>
</dbReference>
<organism evidence="2 3">
    <name type="scientific">Zoarces viviparus</name>
    <name type="common">Viviparous eelpout</name>
    <name type="synonym">Blennius viviparus</name>
    <dbReference type="NCBI Taxonomy" id="48416"/>
    <lineage>
        <taxon>Eukaryota</taxon>
        <taxon>Metazoa</taxon>
        <taxon>Chordata</taxon>
        <taxon>Craniata</taxon>
        <taxon>Vertebrata</taxon>
        <taxon>Euteleostomi</taxon>
        <taxon>Actinopterygii</taxon>
        <taxon>Neopterygii</taxon>
        <taxon>Teleostei</taxon>
        <taxon>Neoteleostei</taxon>
        <taxon>Acanthomorphata</taxon>
        <taxon>Eupercaria</taxon>
        <taxon>Perciformes</taxon>
        <taxon>Cottioidei</taxon>
        <taxon>Zoarcales</taxon>
        <taxon>Zoarcidae</taxon>
        <taxon>Zoarcinae</taxon>
        <taxon>Zoarces</taxon>
    </lineage>
</organism>
<name>A0AAW1EI69_ZOAVI</name>
<accession>A0AAW1EI69</accession>
<dbReference type="SUPFAM" id="SSF47986">
    <property type="entry name" value="DEATH domain"/>
    <property type="match status" value="1"/>
</dbReference>
<evidence type="ECO:0000313" key="2">
    <source>
        <dbReference type="EMBL" id="KAK9521868.1"/>
    </source>
</evidence>
<dbReference type="Gene3D" id="1.10.533.10">
    <property type="entry name" value="Death Domain, Fas"/>
    <property type="match status" value="1"/>
</dbReference>
<protein>
    <recommendedName>
        <fullName evidence="1">CARD domain-containing protein</fullName>
    </recommendedName>
</protein>
<dbReference type="AlphaFoldDB" id="A0AAW1EI69"/>
<comment type="caution">
    <text evidence="2">The sequence shown here is derived from an EMBL/GenBank/DDBJ whole genome shotgun (WGS) entry which is preliminary data.</text>
</comment>
<feature type="domain" description="CARD" evidence="1">
    <location>
        <begin position="935"/>
        <end position="1019"/>
    </location>
</feature>
<sequence length="1023" mass="116626">MASGAALSTAKSGKLEITHSLSLLDVLYANQFEGEYFPPELLNQTEENFYRGAPPKWLNFHISEERESDGIGTPFIKRDGYDTLVDAIHQRRKLPGILNVKLFHQPGCGGTTLAMKVLWDLRKTFRSAVLTGSTSDITKVAEEVVQLFTAGSRGNHNTVLLLVNDEKIMKELEDGIKMTIAGQKIRVPGHMPVAILLNCVRKDVVVQSDHIVLRKGLSEEEKKKFDEKKKELGTRYSDEHKQFHGFNIMQTNFSQAYIQEACSVFQTTKKANRPQKTQLAAFLSLLNAYVPGSFLLESQCMDFFKHDDYRHGDLSLEDRMEPFSHLVITFQQDGRSEKKVCMAHPMIAQRCTELMARSGVTRSDTARNLLTRLCTEETPPFLVGFIKDMLTKRGTKPKDMKKEEDPIDGTEFVERYSRLILDIQKIESNTQSASVLKLASNLFGQNPFFPQALARFYYAELKYYNQAEMWAKKAKLRDPQNSFVADTLGQVHKNHLKNKEHPAKPREILHLASKAIEAFKDEERLAENEQGSEMKGDGNTKVSNVFNIRGQFGYLQVCNLVYDLLVSQNDTWRDILTKNVSLDSVLESLGDHKLFRFNDLINGLRDEIGRKCAFFDKYLTYSKPDMKDDPAYISRDTSKCYRNFVGNSPSKDFKQKGADLIQKLKQNLADTSAGVLSCLDRECTESDLKEIITWWEEIFLQKDTVTALVNYILTHIMLRNMGAISPSDCKHLAAFKQRMPLIPNDSPELHMLALLLCWPTGSEAKCVLDLTELIRRMHRSYEVAYKKHFRSRYLRPLFFIGNGEDLKGIVHRKVLENLFLQQNEGTKQDWSNDWSKEKIFKVPEVQARLVKVEGVVRNYRVFATIDDEEIEVDANRQNSIWRPRRVSFYLGFTIRGPVAFAIQTKPAAEGKTAEEISGMKRSEQITPKDTTGGQQFVDLHQTDLINRVSDAGAILDKLKDGGWISEENYEALRSLNNTQDQMSGILQCLTSGGKDALYEILTRMRSMRPLIAELQGSEERNEA</sequence>
<dbReference type="PANTHER" id="PTHR16155">
    <property type="entry name" value="DED DOMAIN-CONTAINING PROTEIN"/>
    <property type="match status" value="1"/>
</dbReference>
<reference evidence="2 3" key="1">
    <citation type="journal article" date="2024" name="Genome Biol. Evol.">
        <title>Chromosome-level genome assembly of the viviparous eelpout Zoarces viviparus.</title>
        <authorList>
            <person name="Fuhrmann N."/>
            <person name="Brasseur M.V."/>
            <person name="Bakowski C.E."/>
            <person name="Podsiadlowski L."/>
            <person name="Prost S."/>
            <person name="Krehenwinkel H."/>
            <person name="Mayer C."/>
        </authorList>
    </citation>
    <scope>NUCLEOTIDE SEQUENCE [LARGE SCALE GENOMIC DNA]</scope>
    <source>
        <strain evidence="2">NO-MEL_2022_Ind0_liver</strain>
    </source>
</reference>
<proteinExistence type="predicted"/>
<dbReference type="InterPro" id="IPR011029">
    <property type="entry name" value="DEATH-like_dom_sf"/>
</dbReference>